<evidence type="ECO:0000313" key="3">
    <source>
        <dbReference type="Proteomes" id="UP000886998"/>
    </source>
</evidence>
<dbReference type="EMBL" id="BMAV01012565">
    <property type="protein sequence ID" value="GFY59319.1"/>
    <property type="molecule type" value="Genomic_DNA"/>
</dbReference>
<dbReference type="AlphaFoldDB" id="A0A8X6XTN3"/>
<sequence length="157" mass="17635">MGIFLCIRKILEILCEKSSLGYIVEEPEQESFSEAEPEGPIVSIIDYLKRCLGNNGYCIGSGYTVEEPDQGAISETAAEAEAPVGIHIIENERQPSPFPDMDDVDWIFDVEEEVFIPVFPQNIGDGTRNMVRPRFNPDEPRVNRNEEPPSSCCRPSR</sequence>
<dbReference type="Proteomes" id="UP000886998">
    <property type="component" value="Unassembled WGS sequence"/>
</dbReference>
<feature type="compositionally biased region" description="Basic and acidic residues" evidence="1">
    <location>
        <begin position="135"/>
        <end position="147"/>
    </location>
</feature>
<comment type="caution">
    <text evidence="2">The sequence shown here is derived from an EMBL/GenBank/DDBJ whole genome shotgun (WGS) entry which is preliminary data.</text>
</comment>
<reference evidence="2" key="1">
    <citation type="submission" date="2020-08" db="EMBL/GenBank/DDBJ databases">
        <title>Multicomponent nature underlies the extraordinary mechanical properties of spider dragline silk.</title>
        <authorList>
            <person name="Kono N."/>
            <person name="Nakamura H."/>
            <person name="Mori M."/>
            <person name="Yoshida Y."/>
            <person name="Ohtoshi R."/>
            <person name="Malay A.D."/>
            <person name="Moran D.A.P."/>
            <person name="Tomita M."/>
            <person name="Numata K."/>
            <person name="Arakawa K."/>
        </authorList>
    </citation>
    <scope>NUCLEOTIDE SEQUENCE</scope>
</reference>
<evidence type="ECO:0000313" key="2">
    <source>
        <dbReference type="EMBL" id="GFY59319.1"/>
    </source>
</evidence>
<keyword evidence="3" id="KW-1185">Reference proteome</keyword>
<proteinExistence type="predicted"/>
<feature type="region of interest" description="Disordered" evidence="1">
    <location>
        <begin position="126"/>
        <end position="157"/>
    </location>
</feature>
<accession>A0A8X6XTN3</accession>
<name>A0A8X6XTN3_9ARAC</name>
<gene>
    <name evidence="2" type="ORF">TNIN_208551</name>
</gene>
<protein>
    <submittedName>
        <fullName evidence="2">Uncharacterized protein</fullName>
    </submittedName>
</protein>
<evidence type="ECO:0000256" key="1">
    <source>
        <dbReference type="SAM" id="MobiDB-lite"/>
    </source>
</evidence>
<organism evidence="2 3">
    <name type="scientific">Trichonephila inaurata madagascariensis</name>
    <dbReference type="NCBI Taxonomy" id="2747483"/>
    <lineage>
        <taxon>Eukaryota</taxon>
        <taxon>Metazoa</taxon>
        <taxon>Ecdysozoa</taxon>
        <taxon>Arthropoda</taxon>
        <taxon>Chelicerata</taxon>
        <taxon>Arachnida</taxon>
        <taxon>Araneae</taxon>
        <taxon>Araneomorphae</taxon>
        <taxon>Entelegynae</taxon>
        <taxon>Araneoidea</taxon>
        <taxon>Nephilidae</taxon>
        <taxon>Trichonephila</taxon>
        <taxon>Trichonephila inaurata</taxon>
    </lineage>
</organism>